<evidence type="ECO:0000256" key="1">
    <source>
        <dbReference type="SAM" id="Phobius"/>
    </source>
</evidence>
<dbReference type="EMBL" id="AAOH01000005">
    <property type="protein sequence ID" value="EAR27909.1"/>
    <property type="molecule type" value="Genomic_DNA"/>
</dbReference>
<keyword evidence="4" id="KW-1185">Reference proteome</keyword>
<dbReference type="SUPFAM" id="SSF58104">
    <property type="entry name" value="Methyl-accepting chemotaxis protein (MCP) signaling domain"/>
    <property type="match status" value="1"/>
</dbReference>
<name>A4CC22_9GAMM</name>
<dbReference type="PROSITE" id="PS51753">
    <property type="entry name" value="HBM"/>
    <property type="match status" value="1"/>
</dbReference>
<sequence>MIRLSVIKYLNDNANSQLLSDVEEKIRVENDILLKAKQLITDPSRSELVNKSDKLITEYEKSFYQVIELINQRHALVDNTLDPVGKSIRVMITALIDQNHKDNIALLYQLAKLQESFLLGRLFVTKFLVTNAAEDAKRAHLELNINVPKVISKIRLITNMSAFDPKLDELMKLNSQYENALQSIEQTIIDRNNIINSKLNVIGPDVTQLLEQVKTSIKAEQDTLGPVVEVTANEMEFLVQLVSIIALILGVMFAVYLPLLIRKPIGGEPTEIALITARIAKGDLTQKFDQYQAIGIYQSVSTMSESLKKIIASIVDNGSLITQAAQKSNDMAQATNDSVNDQRERTSQIATAINEMSYSISEVVKLSSGSATAASEAKIAADDGLVVIDNTASAINSVQLSAQTRSSLTDRLAMISTINDMNNQVAVAVEEQSSVCEDINQNIIGIAHASERSADSAAHTANSSQEITDLSKKLQIIVQGFKLSL</sequence>
<keyword evidence="1" id="KW-0472">Membrane</keyword>
<reference evidence="3 4" key="1">
    <citation type="submission" date="2006-02" db="EMBL/GenBank/DDBJ databases">
        <authorList>
            <person name="Moran M.A."/>
            <person name="Kjelleberg S."/>
            <person name="Egan S."/>
            <person name="Saunders N."/>
            <person name="Thomas T."/>
            <person name="Ferriera S."/>
            <person name="Johnson J."/>
            <person name="Kravitz S."/>
            <person name="Halpern A."/>
            <person name="Remington K."/>
            <person name="Beeson K."/>
            <person name="Tran B."/>
            <person name="Rogers Y.-H."/>
            <person name="Friedman R."/>
            <person name="Venter J.C."/>
        </authorList>
    </citation>
    <scope>NUCLEOTIDE SEQUENCE [LARGE SCALE GENOMIC DNA]</scope>
    <source>
        <strain evidence="3 4">D2</strain>
    </source>
</reference>
<proteinExistence type="predicted"/>
<keyword evidence="1" id="KW-1133">Transmembrane helix</keyword>
<dbReference type="OrthoDB" id="9795078at2"/>
<comment type="caution">
    <text evidence="3">The sequence shown here is derived from an EMBL/GenBank/DDBJ whole genome shotgun (WGS) entry which is preliminary data.</text>
</comment>
<gene>
    <name evidence="3" type="ORF">PTD2_18845</name>
</gene>
<dbReference type="eggNOG" id="COG0840">
    <property type="taxonomic scope" value="Bacteria"/>
</dbReference>
<dbReference type="HOGENOM" id="CLU_562423_0_0_6"/>
<dbReference type="Proteomes" id="UP000006201">
    <property type="component" value="Unassembled WGS sequence"/>
</dbReference>
<evidence type="ECO:0000313" key="3">
    <source>
        <dbReference type="EMBL" id="EAR27909.1"/>
    </source>
</evidence>
<dbReference type="Gene3D" id="1.10.287.950">
    <property type="entry name" value="Methyl-accepting chemotaxis protein"/>
    <property type="match status" value="1"/>
</dbReference>
<dbReference type="PANTHER" id="PTHR32089:SF112">
    <property type="entry name" value="LYSOZYME-LIKE PROTEIN-RELATED"/>
    <property type="match status" value="1"/>
</dbReference>
<feature type="transmembrane region" description="Helical" evidence="1">
    <location>
        <begin position="237"/>
        <end position="259"/>
    </location>
</feature>
<keyword evidence="1" id="KW-0812">Transmembrane</keyword>
<evidence type="ECO:0000259" key="2">
    <source>
        <dbReference type="PROSITE" id="PS51753"/>
    </source>
</evidence>
<dbReference type="AlphaFoldDB" id="A4CC22"/>
<dbReference type="InterPro" id="IPR032255">
    <property type="entry name" value="HBM"/>
</dbReference>
<dbReference type="STRING" id="87626.PTD2_18845"/>
<protein>
    <submittedName>
        <fullName evidence="3">Methyl-accepting chemotaxis protein</fullName>
    </submittedName>
</protein>
<dbReference type="RefSeq" id="WP_009839741.1">
    <property type="nucleotide sequence ID" value="NZ_CH959301.1"/>
</dbReference>
<dbReference type="PANTHER" id="PTHR32089">
    <property type="entry name" value="METHYL-ACCEPTING CHEMOTAXIS PROTEIN MCPB"/>
    <property type="match status" value="1"/>
</dbReference>
<accession>A4CC22</accession>
<dbReference type="SMART" id="SM01358">
    <property type="entry name" value="HBM"/>
    <property type="match status" value="1"/>
</dbReference>
<organism evidence="3 4">
    <name type="scientific">Pseudoalteromonas tunicata D2</name>
    <dbReference type="NCBI Taxonomy" id="87626"/>
    <lineage>
        <taxon>Bacteria</taxon>
        <taxon>Pseudomonadati</taxon>
        <taxon>Pseudomonadota</taxon>
        <taxon>Gammaproteobacteria</taxon>
        <taxon>Alteromonadales</taxon>
        <taxon>Pseudoalteromonadaceae</taxon>
        <taxon>Pseudoalteromonas</taxon>
    </lineage>
</organism>
<feature type="domain" description="HBM" evidence="2">
    <location>
        <begin position="1"/>
        <end position="225"/>
    </location>
</feature>
<evidence type="ECO:0000313" key="4">
    <source>
        <dbReference type="Proteomes" id="UP000006201"/>
    </source>
</evidence>